<evidence type="ECO:0000256" key="3">
    <source>
        <dbReference type="ARBA" id="ARBA00022723"/>
    </source>
</evidence>
<sequence length="122" mass="14033">MKLEKSCLYPQEKRRLSVKSRESLPSWYELPIGGISRPNITPESKAGWRFEKPVIDNEKCIRCRLCFLYCPDAAIVESDEKYTTKTGKTYNVSYKINYYFCKGCGICAEECPVKAITMVPEV</sequence>
<keyword evidence="5" id="KW-0813">Transport</keyword>
<dbReference type="PANTHER" id="PTHR43724">
    <property type="entry name" value="PYRUVATE SYNTHASE SUBUNIT PORD"/>
    <property type="match status" value="1"/>
</dbReference>
<feature type="domain" description="4Fe-4S ferredoxin-type" evidence="8">
    <location>
        <begin position="51"/>
        <end position="80"/>
    </location>
</feature>
<keyword evidence="4" id="KW-0677">Repeat</keyword>
<comment type="cofactor">
    <cofactor evidence="1">
        <name>[4Fe-4S] cluster</name>
        <dbReference type="ChEBI" id="CHEBI:49883"/>
    </cofactor>
</comment>
<evidence type="ECO:0000256" key="7">
    <source>
        <dbReference type="ARBA" id="ARBA00023014"/>
    </source>
</evidence>
<feature type="domain" description="4Fe-4S ferredoxin-type" evidence="8">
    <location>
        <begin position="92"/>
        <end position="121"/>
    </location>
</feature>
<comment type="caution">
    <text evidence="9">The sequence shown here is derived from an EMBL/GenBank/DDBJ whole genome shotgun (WGS) entry which is preliminary data.</text>
</comment>
<dbReference type="GO" id="GO:0016625">
    <property type="term" value="F:oxidoreductase activity, acting on the aldehyde or oxo group of donors, iron-sulfur protein as acceptor"/>
    <property type="evidence" value="ECO:0007669"/>
    <property type="project" value="InterPro"/>
</dbReference>
<keyword evidence="2" id="KW-0004">4Fe-4S</keyword>
<keyword evidence="7" id="KW-0411">Iron-sulfur</keyword>
<dbReference type="InterPro" id="IPR011898">
    <property type="entry name" value="PorD_KorD"/>
</dbReference>
<keyword evidence="5" id="KW-0249">Electron transport</keyword>
<dbReference type="Pfam" id="PF14697">
    <property type="entry name" value="Fer4_21"/>
    <property type="match status" value="1"/>
</dbReference>
<gene>
    <name evidence="9" type="ORF">ENO04_00740</name>
</gene>
<dbReference type="EMBL" id="DSDY01000028">
    <property type="protein sequence ID" value="HDS10141.1"/>
    <property type="molecule type" value="Genomic_DNA"/>
</dbReference>
<dbReference type="NCBIfam" id="TIGR02179">
    <property type="entry name" value="PorD_KorD"/>
    <property type="match status" value="1"/>
</dbReference>
<evidence type="ECO:0000256" key="5">
    <source>
        <dbReference type="ARBA" id="ARBA00022982"/>
    </source>
</evidence>
<evidence type="ECO:0000256" key="2">
    <source>
        <dbReference type="ARBA" id="ARBA00022485"/>
    </source>
</evidence>
<name>A0A7C1E8Z6_9CREN</name>
<evidence type="ECO:0000313" key="9">
    <source>
        <dbReference type="EMBL" id="HDS10141.1"/>
    </source>
</evidence>
<protein>
    <submittedName>
        <fullName evidence="9">4Fe-4S dicluster domain-containing protein</fullName>
    </submittedName>
</protein>
<dbReference type="SUPFAM" id="SSF54862">
    <property type="entry name" value="4Fe-4S ferredoxins"/>
    <property type="match status" value="1"/>
</dbReference>
<dbReference type="InterPro" id="IPR017896">
    <property type="entry name" value="4Fe4S_Fe-S-bd"/>
</dbReference>
<evidence type="ECO:0000256" key="6">
    <source>
        <dbReference type="ARBA" id="ARBA00023004"/>
    </source>
</evidence>
<reference evidence="9" key="1">
    <citation type="journal article" date="2020" name="mSystems">
        <title>Genome- and Community-Level Interaction Insights into Carbon Utilization and Element Cycling Functions of Hydrothermarchaeota in Hydrothermal Sediment.</title>
        <authorList>
            <person name="Zhou Z."/>
            <person name="Liu Y."/>
            <person name="Xu W."/>
            <person name="Pan J."/>
            <person name="Luo Z.H."/>
            <person name="Li M."/>
        </authorList>
    </citation>
    <scope>NUCLEOTIDE SEQUENCE [LARGE SCALE GENOMIC DNA]</scope>
    <source>
        <strain evidence="9">SpSt-123</strain>
    </source>
</reference>
<dbReference type="AlphaFoldDB" id="A0A7C1E8Z6"/>
<keyword evidence="6" id="KW-0408">Iron</keyword>
<evidence type="ECO:0000259" key="8">
    <source>
        <dbReference type="PROSITE" id="PS51379"/>
    </source>
</evidence>
<dbReference type="PANTHER" id="PTHR43724:SF1">
    <property type="entry name" value="PYRUVATE SYNTHASE SUBUNIT PORD"/>
    <property type="match status" value="1"/>
</dbReference>
<keyword evidence="3" id="KW-0479">Metal-binding</keyword>
<dbReference type="PROSITE" id="PS51379">
    <property type="entry name" value="4FE4S_FER_2"/>
    <property type="match status" value="2"/>
</dbReference>
<evidence type="ECO:0000256" key="1">
    <source>
        <dbReference type="ARBA" id="ARBA00001966"/>
    </source>
</evidence>
<dbReference type="PROSITE" id="PS00198">
    <property type="entry name" value="4FE4S_FER_1"/>
    <property type="match status" value="1"/>
</dbReference>
<evidence type="ECO:0000256" key="4">
    <source>
        <dbReference type="ARBA" id="ARBA00022737"/>
    </source>
</evidence>
<organism evidence="9">
    <name type="scientific">Fervidicoccus fontis</name>
    <dbReference type="NCBI Taxonomy" id="683846"/>
    <lineage>
        <taxon>Archaea</taxon>
        <taxon>Thermoproteota</taxon>
        <taxon>Thermoprotei</taxon>
        <taxon>Fervidicoccales</taxon>
        <taxon>Fervidicoccaceae</taxon>
        <taxon>Fervidicoccus</taxon>
    </lineage>
</organism>
<dbReference type="GO" id="GO:0046872">
    <property type="term" value="F:metal ion binding"/>
    <property type="evidence" value="ECO:0007669"/>
    <property type="project" value="UniProtKB-KW"/>
</dbReference>
<accession>A0A7C1E8Z6</accession>
<dbReference type="GO" id="GO:0051539">
    <property type="term" value="F:4 iron, 4 sulfur cluster binding"/>
    <property type="evidence" value="ECO:0007669"/>
    <property type="project" value="UniProtKB-KW"/>
</dbReference>
<proteinExistence type="predicted"/>
<dbReference type="Gene3D" id="3.30.70.20">
    <property type="match status" value="2"/>
</dbReference>
<dbReference type="InterPro" id="IPR017900">
    <property type="entry name" value="4Fe4S_Fe_S_CS"/>
</dbReference>